<dbReference type="Proteomes" id="UP000790377">
    <property type="component" value="Unassembled WGS sequence"/>
</dbReference>
<comment type="caution">
    <text evidence="1">The sequence shown here is derived from an EMBL/GenBank/DDBJ whole genome shotgun (WGS) entry which is preliminary data.</text>
</comment>
<gene>
    <name evidence="1" type="ORF">BJ138DRAFT_1132110</name>
</gene>
<name>A0ACB8AVC9_9AGAM</name>
<accession>A0ACB8AVC9</accession>
<organism evidence="1 2">
    <name type="scientific">Hygrophoropsis aurantiaca</name>
    <dbReference type="NCBI Taxonomy" id="72124"/>
    <lineage>
        <taxon>Eukaryota</taxon>
        <taxon>Fungi</taxon>
        <taxon>Dikarya</taxon>
        <taxon>Basidiomycota</taxon>
        <taxon>Agaricomycotina</taxon>
        <taxon>Agaricomycetes</taxon>
        <taxon>Agaricomycetidae</taxon>
        <taxon>Boletales</taxon>
        <taxon>Coniophorineae</taxon>
        <taxon>Hygrophoropsidaceae</taxon>
        <taxon>Hygrophoropsis</taxon>
    </lineage>
</organism>
<dbReference type="EMBL" id="MU267592">
    <property type="protein sequence ID" value="KAH7916352.1"/>
    <property type="molecule type" value="Genomic_DNA"/>
</dbReference>
<protein>
    <submittedName>
        <fullName evidence="1">Acyl-CoA N-acyltransferase</fullName>
    </submittedName>
</protein>
<evidence type="ECO:0000313" key="2">
    <source>
        <dbReference type="Proteomes" id="UP000790377"/>
    </source>
</evidence>
<evidence type="ECO:0000313" key="1">
    <source>
        <dbReference type="EMBL" id="KAH7916352.1"/>
    </source>
</evidence>
<sequence>MSFQFRPPQESDLPALAEIFNNEIETSTCTFRTDHVDLSNRRAWLEDIRRDNYPCLVIVHTIDVDDLSSIVGWCNLSRYRPQEAYSTTTEITLYIHRDFRGLGLGSQVIGCIVTEARERGYQTILAMVATENAPNTKFWVKCGFEQRGILKDVGKKFGRWLDVGVYQLMLSSY</sequence>
<reference evidence="1" key="1">
    <citation type="journal article" date="2021" name="New Phytol.">
        <title>Evolutionary innovations through gain and loss of genes in the ectomycorrhizal Boletales.</title>
        <authorList>
            <person name="Wu G."/>
            <person name="Miyauchi S."/>
            <person name="Morin E."/>
            <person name="Kuo A."/>
            <person name="Drula E."/>
            <person name="Varga T."/>
            <person name="Kohler A."/>
            <person name="Feng B."/>
            <person name="Cao Y."/>
            <person name="Lipzen A."/>
            <person name="Daum C."/>
            <person name="Hundley H."/>
            <person name="Pangilinan J."/>
            <person name="Johnson J."/>
            <person name="Barry K."/>
            <person name="LaButti K."/>
            <person name="Ng V."/>
            <person name="Ahrendt S."/>
            <person name="Min B."/>
            <person name="Choi I.G."/>
            <person name="Park H."/>
            <person name="Plett J.M."/>
            <person name="Magnuson J."/>
            <person name="Spatafora J.W."/>
            <person name="Nagy L.G."/>
            <person name="Henrissat B."/>
            <person name="Grigoriev I.V."/>
            <person name="Yang Z.L."/>
            <person name="Xu J."/>
            <person name="Martin F.M."/>
        </authorList>
    </citation>
    <scope>NUCLEOTIDE SEQUENCE</scope>
    <source>
        <strain evidence="1">ATCC 28755</strain>
    </source>
</reference>
<keyword evidence="2" id="KW-1185">Reference proteome</keyword>
<proteinExistence type="predicted"/>